<dbReference type="SUPFAM" id="SSF52266">
    <property type="entry name" value="SGNH hydrolase"/>
    <property type="match status" value="1"/>
</dbReference>
<evidence type="ECO:0000256" key="4">
    <source>
        <dbReference type="ARBA" id="ARBA00022729"/>
    </source>
</evidence>
<evidence type="ECO:0000313" key="8">
    <source>
        <dbReference type="EMBL" id="GEV59286.1"/>
    </source>
</evidence>
<comment type="subcellular location">
    <subcellularLocation>
        <location evidence="1">Secreted</location>
    </subcellularLocation>
</comment>
<dbReference type="PANTHER" id="PTHR45650:SF9">
    <property type="entry name" value="SGNH HYDROLASE-TYPE ESTERASE DOMAIN-CONTAINING PROTEIN"/>
    <property type="match status" value="1"/>
</dbReference>
<dbReference type="InterPro" id="IPR051238">
    <property type="entry name" value="GDSL_esterase/lipase"/>
</dbReference>
<dbReference type="EMBL" id="BKCJ010028114">
    <property type="protein sequence ID" value="GEV59286.1"/>
    <property type="molecule type" value="Genomic_DNA"/>
</dbReference>
<gene>
    <name evidence="8" type="ORF">Tci_131263</name>
</gene>
<keyword evidence="3" id="KW-0964">Secreted</keyword>
<evidence type="ECO:0000256" key="5">
    <source>
        <dbReference type="ARBA" id="ARBA00022801"/>
    </source>
</evidence>
<evidence type="ECO:0000256" key="2">
    <source>
        <dbReference type="ARBA" id="ARBA00008668"/>
    </source>
</evidence>
<organism evidence="8">
    <name type="scientific">Tanacetum cinerariifolium</name>
    <name type="common">Dalmatian daisy</name>
    <name type="synonym">Chrysanthemum cinerariifolium</name>
    <dbReference type="NCBI Taxonomy" id="118510"/>
    <lineage>
        <taxon>Eukaryota</taxon>
        <taxon>Viridiplantae</taxon>
        <taxon>Streptophyta</taxon>
        <taxon>Embryophyta</taxon>
        <taxon>Tracheophyta</taxon>
        <taxon>Spermatophyta</taxon>
        <taxon>Magnoliopsida</taxon>
        <taxon>eudicotyledons</taxon>
        <taxon>Gunneridae</taxon>
        <taxon>Pentapetalae</taxon>
        <taxon>asterids</taxon>
        <taxon>campanulids</taxon>
        <taxon>Asterales</taxon>
        <taxon>Asteraceae</taxon>
        <taxon>Asteroideae</taxon>
        <taxon>Anthemideae</taxon>
        <taxon>Anthemidinae</taxon>
        <taxon>Tanacetum</taxon>
    </lineage>
</organism>
<comment type="caution">
    <text evidence="8">The sequence shown here is derived from an EMBL/GenBank/DDBJ whole genome shotgun (WGS) entry which is preliminary data.</text>
</comment>
<evidence type="ECO:0000256" key="7">
    <source>
        <dbReference type="ARBA" id="ARBA00023098"/>
    </source>
</evidence>
<proteinExistence type="inferred from homology"/>
<dbReference type="GO" id="GO:0016788">
    <property type="term" value="F:hydrolase activity, acting on ester bonds"/>
    <property type="evidence" value="ECO:0007669"/>
    <property type="project" value="InterPro"/>
</dbReference>
<dbReference type="PANTHER" id="PTHR45650">
    <property type="entry name" value="GDSL-LIKE LIPASE/ACYLHYDROLASE-RELATED"/>
    <property type="match status" value="1"/>
</dbReference>
<reference evidence="8" key="1">
    <citation type="journal article" date="2019" name="Sci. Rep.">
        <title>Draft genome of Tanacetum cinerariifolium, the natural source of mosquito coil.</title>
        <authorList>
            <person name="Yamashiro T."/>
            <person name="Shiraishi A."/>
            <person name="Satake H."/>
            <person name="Nakayama K."/>
        </authorList>
    </citation>
    <scope>NUCLEOTIDE SEQUENCE</scope>
</reference>
<keyword evidence="6" id="KW-0442">Lipid degradation</keyword>
<dbReference type="Pfam" id="PF00657">
    <property type="entry name" value="Lipase_GDSL"/>
    <property type="match status" value="1"/>
</dbReference>
<protein>
    <submittedName>
        <fullName evidence="8">GDSL esterase/lipase At1g29670-like</fullName>
    </submittedName>
</protein>
<evidence type="ECO:0000256" key="3">
    <source>
        <dbReference type="ARBA" id="ARBA00022525"/>
    </source>
</evidence>
<keyword evidence="7" id="KW-0443">Lipid metabolism</keyword>
<dbReference type="InterPro" id="IPR036514">
    <property type="entry name" value="SGNH_hydro_sf"/>
</dbReference>
<dbReference type="Gene3D" id="3.40.50.1110">
    <property type="entry name" value="SGNH hydrolase"/>
    <property type="match status" value="1"/>
</dbReference>
<keyword evidence="5" id="KW-0378">Hydrolase</keyword>
<evidence type="ECO:0000256" key="6">
    <source>
        <dbReference type="ARBA" id="ARBA00022963"/>
    </source>
</evidence>
<name>A0A699GPF0_TANCI</name>
<accession>A0A699GPF0</accession>
<dbReference type="GO" id="GO:0016042">
    <property type="term" value="P:lipid catabolic process"/>
    <property type="evidence" value="ECO:0007669"/>
    <property type="project" value="UniProtKB-KW"/>
</dbReference>
<sequence>MIPIVAYSTATDEQIGKGVNYGSGGAGIRRGTGRHLGGRISLDRQLHNHNATVSRLVHGQAGNSTITNNDEYLRMCLYIVNIGSNDYINNYLRPTLYTSSHKFTPYQYATILIQQYSQQLKRLYKMGARKIVLFGLAPIGCTPTEISRYHVNDKRCVKSINDAVELFNIKLRLLVDKLNHDKHDAKFTFINVTHISLVQQVMPLPNVPCCKLKVDGQCAHTTVTCLVRELSIYYDGFHPTEFANTIIAKRSYVAISHMDASPYDISRLAQL</sequence>
<comment type="similarity">
    <text evidence="2">Belongs to the 'GDSL' lipolytic enzyme family.</text>
</comment>
<dbReference type="InterPro" id="IPR001087">
    <property type="entry name" value="GDSL"/>
</dbReference>
<evidence type="ECO:0000256" key="1">
    <source>
        <dbReference type="ARBA" id="ARBA00004613"/>
    </source>
</evidence>
<keyword evidence="4" id="KW-0732">Signal</keyword>
<dbReference type="GO" id="GO:0005576">
    <property type="term" value="C:extracellular region"/>
    <property type="evidence" value="ECO:0007669"/>
    <property type="project" value="UniProtKB-SubCell"/>
</dbReference>
<dbReference type="AlphaFoldDB" id="A0A699GPF0"/>